<keyword evidence="3" id="KW-1185">Reference proteome</keyword>
<name>A0A0N5D260_THECL</name>
<evidence type="ECO:0000313" key="2">
    <source>
        <dbReference type="EMBL" id="VDN04351.1"/>
    </source>
</evidence>
<reference evidence="2 3" key="2">
    <citation type="submission" date="2018-11" db="EMBL/GenBank/DDBJ databases">
        <authorList>
            <consortium name="Pathogen Informatics"/>
        </authorList>
    </citation>
    <scope>NUCLEOTIDE SEQUENCE [LARGE SCALE GENOMIC DNA]</scope>
</reference>
<reference evidence="4" key="1">
    <citation type="submission" date="2017-02" db="UniProtKB">
        <authorList>
            <consortium name="WormBaseParasite"/>
        </authorList>
    </citation>
    <scope>IDENTIFICATION</scope>
</reference>
<sequence length="220" mass="24939">MRWGITRRLILLNTKICALESRLGTRQLSEDLQKKLCVEIGASYETMQLERQKFTQEVVNEERKIVNEVVKSENEAQYDTMHGVSDVFKVHKGGKVESKPVPDKVKKKQDEDENLYENVPKGQKQPPNKDVKTKQDEAPPEIKVPEVAGMVDELDPRYHTLAGMQNEKIFEKKGENKIGGSSQDETQEIKAPTVGGMVDEADPNYQTLVGMHNTKVFEAK</sequence>
<dbReference type="WBParaSite" id="TCLT_0000695601-mRNA-1">
    <property type="protein sequence ID" value="TCLT_0000695601-mRNA-1"/>
    <property type="gene ID" value="TCLT_0000695601"/>
</dbReference>
<dbReference type="Pfam" id="PF03057">
    <property type="entry name" value="DUF236"/>
    <property type="match status" value="2"/>
</dbReference>
<accession>A0A0N5D260</accession>
<dbReference type="InterPro" id="IPR004296">
    <property type="entry name" value="DUF236"/>
</dbReference>
<feature type="region of interest" description="Disordered" evidence="1">
    <location>
        <begin position="91"/>
        <end position="140"/>
    </location>
</feature>
<proteinExistence type="predicted"/>
<evidence type="ECO:0000313" key="3">
    <source>
        <dbReference type="Proteomes" id="UP000276776"/>
    </source>
</evidence>
<dbReference type="OMA" id="IIMLHIF"/>
<dbReference type="OrthoDB" id="5874862at2759"/>
<dbReference type="AlphaFoldDB" id="A0A0N5D260"/>
<evidence type="ECO:0000313" key="4">
    <source>
        <dbReference type="WBParaSite" id="TCLT_0000695601-mRNA-1"/>
    </source>
</evidence>
<dbReference type="Proteomes" id="UP000276776">
    <property type="component" value="Unassembled WGS sequence"/>
</dbReference>
<feature type="compositionally biased region" description="Basic and acidic residues" evidence="1">
    <location>
        <begin position="127"/>
        <end position="137"/>
    </location>
</feature>
<dbReference type="STRING" id="103827.A0A0N5D260"/>
<evidence type="ECO:0000256" key="1">
    <source>
        <dbReference type="SAM" id="MobiDB-lite"/>
    </source>
</evidence>
<feature type="region of interest" description="Disordered" evidence="1">
    <location>
        <begin position="175"/>
        <end position="198"/>
    </location>
</feature>
<protein>
    <submittedName>
        <fullName evidence="4">Protein GOLM2</fullName>
    </submittedName>
</protein>
<gene>
    <name evidence="2" type="ORF">TCLT_LOCUS6945</name>
</gene>
<organism evidence="4">
    <name type="scientific">Thelazia callipaeda</name>
    <name type="common">Oriental eyeworm</name>
    <name type="synonym">Parasitic nematode</name>
    <dbReference type="NCBI Taxonomy" id="103827"/>
    <lineage>
        <taxon>Eukaryota</taxon>
        <taxon>Metazoa</taxon>
        <taxon>Ecdysozoa</taxon>
        <taxon>Nematoda</taxon>
        <taxon>Chromadorea</taxon>
        <taxon>Rhabditida</taxon>
        <taxon>Spirurina</taxon>
        <taxon>Spiruromorpha</taxon>
        <taxon>Thelazioidea</taxon>
        <taxon>Thelaziidae</taxon>
        <taxon>Thelazia</taxon>
    </lineage>
</organism>
<dbReference type="EMBL" id="UYYF01004460">
    <property type="protein sequence ID" value="VDN04351.1"/>
    <property type="molecule type" value="Genomic_DNA"/>
</dbReference>
<feature type="compositionally biased region" description="Basic and acidic residues" evidence="1">
    <location>
        <begin position="94"/>
        <end position="110"/>
    </location>
</feature>